<dbReference type="eggNOG" id="COG4126">
    <property type="taxonomic scope" value="Bacteria"/>
</dbReference>
<dbReference type="InterPro" id="IPR052186">
    <property type="entry name" value="Hydantoin_racemase-like"/>
</dbReference>
<accession>H6SR78</accession>
<keyword evidence="4" id="KW-1185">Reference proteome</keyword>
<reference evidence="3 4" key="1">
    <citation type="submission" date="2012-02" db="EMBL/GenBank/DDBJ databases">
        <title>Shotgun genome sequence of Phaeospirillum photometricum DSM 122.</title>
        <authorList>
            <person name="Duquesne K."/>
            <person name="Sturgis J."/>
        </authorList>
    </citation>
    <scope>NUCLEOTIDE SEQUENCE [LARGE SCALE GENOMIC DNA]</scope>
    <source>
        <strain evidence="4">DSM122</strain>
    </source>
</reference>
<sequence length="279" mass="29940">MERKKGVASRRGVRGADALPTPPDLRPSRRVKTMSATYRVCVVVPVATEAYNERILAALAPVIPPDVAVEIRAIATGTTSIECRADWLFNGPAVMSLAQTLEQEGFDGLWLTDFDMCGVEAAREIIDIPIIGGFPPSAFTALALSQRFSIITILESTLAMQRQHVLTYGQSESFASIRAIDCPVDQLGNLEVVVAKTLNAALKAISEDGAQSILLGCTGFVDVAARVSVMIEETLGVYIPVIDPNQAGFSFLVSLVRQRLRPSRATYAKMPLPQPGGPG</sequence>
<evidence type="ECO:0000256" key="2">
    <source>
        <dbReference type="SAM" id="MobiDB-lite"/>
    </source>
</evidence>
<dbReference type="PATRIC" id="fig|1150469.3.peg.3575"/>
<dbReference type="Proteomes" id="UP000033220">
    <property type="component" value="Chromosome DSM 122"/>
</dbReference>
<dbReference type="STRING" id="1150469.RSPPHO_03174"/>
<dbReference type="PANTHER" id="PTHR28047">
    <property type="entry name" value="PROTEIN DCG1"/>
    <property type="match status" value="1"/>
</dbReference>
<comment type="similarity">
    <text evidence="1">Belongs to the HyuE racemase family.</text>
</comment>
<organism evidence="3 4">
    <name type="scientific">Pararhodospirillum photometricum DSM 122</name>
    <dbReference type="NCBI Taxonomy" id="1150469"/>
    <lineage>
        <taxon>Bacteria</taxon>
        <taxon>Pseudomonadati</taxon>
        <taxon>Pseudomonadota</taxon>
        <taxon>Alphaproteobacteria</taxon>
        <taxon>Rhodospirillales</taxon>
        <taxon>Rhodospirillaceae</taxon>
        <taxon>Pararhodospirillum</taxon>
    </lineage>
</organism>
<feature type="region of interest" description="Disordered" evidence="2">
    <location>
        <begin position="1"/>
        <end position="28"/>
    </location>
</feature>
<dbReference type="AlphaFoldDB" id="H6SR78"/>
<dbReference type="GO" id="GO:0047661">
    <property type="term" value="F:amino-acid racemase activity"/>
    <property type="evidence" value="ECO:0007669"/>
    <property type="project" value="InterPro"/>
</dbReference>
<gene>
    <name evidence="3" type="ORF">RSPPHO_03174</name>
</gene>
<name>H6SR78_PARPM</name>
<proteinExistence type="inferred from homology"/>
<dbReference type="KEGG" id="rpm:RSPPHO_03174"/>
<dbReference type="InterPro" id="IPR015942">
    <property type="entry name" value="Asp/Glu/hydantoin_racemase"/>
</dbReference>
<dbReference type="EMBL" id="HE663493">
    <property type="protein sequence ID" value="CCG09800.1"/>
    <property type="molecule type" value="Genomic_DNA"/>
</dbReference>
<protein>
    <submittedName>
        <fullName evidence="3">Asp/Glu/hydantoin racemase</fullName>
    </submittedName>
</protein>
<dbReference type="HOGENOM" id="CLU_053002_3_0_5"/>
<dbReference type="InterPro" id="IPR053714">
    <property type="entry name" value="Iso_Racemase_Enz_sf"/>
</dbReference>
<evidence type="ECO:0000256" key="1">
    <source>
        <dbReference type="ARBA" id="ARBA00038414"/>
    </source>
</evidence>
<evidence type="ECO:0000313" key="3">
    <source>
        <dbReference type="EMBL" id="CCG09800.1"/>
    </source>
</evidence>
<dbReference type="PANTHER" id="PTHR28047:SF5">
    <property type="entry name" value="PROTEIN DCG1"/>
    <property type="match status" value="1"/>
</dbReference>
<dbReference type="Pfam" id="PF01177">
    <property type="entry name" value="Asp_Glu_race"/>
    <property type="match status" value="1"/>
</dbReference>
<dbReference type="Gene3D" id="3.40.50.12500">
    <property type="match status" value="1"/>
</dbReference>
<feature type="compositionally biased region" description="Basic residues" evidence="2">
    <location>
        <begin position="1"/>
        <end position="13"/>
    </location>
</feature>
<evidence type="ECO:0000313" key="4">
    <source>
        <dbReference type="Proteomes" id="UP000033220"/>
    </source>
</evidence>